<gene>
    <name evidence="3" type="ORF">KTQ36_08400</name>
</gene>
<dbReference type="Pfam" id="PF00563">
    <property type="entry name" value="EAL"/>
    <property type="match status" value="1"/>
</dbReference>
<evidence type="ECO:0000256" key="1">
    <source>
        <dbReference type="SAM" id="Phobius"/>
    </source>
</evidence>
<dbReference type="CDD" id="cd01948">
    <property type="entry name" value="EAL"/>
    <property type="match status" value="1"/>
</dbReference>
<accession>A0ABS6V866</accession>
<dbReference type="InterPro" id="IPR050706">
    <property type="entry name" value="Cyclic-di-GMP_PDE-like"/>
</dbReference>
<keyword evidence="1" id="KW-0812">Transmembrane</keyword>
<name>A0ABS6V866_9SPHN</name>
<evidence type="ECO:0000313" key="3">
    <source>
        <dbReference type="EMBL" id="MBW0145312.1"/>
    </source>
</evidence>
<evidence type="ECO:0000259" key="2">
    <source>
        <dbReference type="PROSITE" id="PS50883"/>
    </source>
</evidence>
<organism evidence="3 4">
    <name type="scientific">Sphingomicrobium clamense</name>
    <dbReference type="NCBI Taxonomy" id="2851013"/>
    <lineage>
        <taxon>Bacteria</taxon>
        <taxon>Pseudomonadati</taxon>
        <taxon>Pseudomonadota</taxon>
        <taxon>Alphaproteobacteria</taxon>
        <taxon>Sphingomonadales</taxon>
        <taxon>Sphingomonadaceae</taxon>
        <taxon>Sphingomicrobium</taxon>
    </lineage>
</organism>
<evidence type="ECO:0000313" key="4">
    <source>
        <dbReference type="Proteomes" id="UP000698028"/>
    </source>
</evidence>
<protein>
    <submittedName>
        <fullName evidence="3">EAL domain-containing protein</fullName>
    </submittedName>
</protein>
<dbReference type="PROSITE" id="PS50883">
    <property type="entry name" value="EAL"/>
    <property type="match status" value="1"/>
</dbReference>
<sequence>MRANRTKKALDAGGKPVKLFFWTVLAALVFGLTGMGAPLEDGSRTIRNKLHPTEASGDIVLIEIDRETIENAGTFPWPRSQYADIINKASAAGADQIFLDVVFSGPSTPAEDAALAKAMSDAGNVTIAALEERGIKAGSTLQLPDSEFQEAADIGSINAYFNFQTAVWNLAFADEIEGKTYPTFAAKMAKVDGPVGETFPIDYSIKFSSIPTVSALDVLNGDFDPEALRGKTAILGTNVIQLGDQVFVPGHGRVGGVYVQIFAAETLKAGIPVEYGWLPAFLLAMIAFGLACLRSDPRIQIAAFLTPLGIYLVLPTATEANSIFFDIIPGMFLLVVGFGQLFYRSFKSRGLVNPLTGLPNLTALKADKDGKDLPLIAARIHNFAEIVSTLNAQGEKRFVEQVVARLSLGRSDNVKLYQGDEGIFAWFAEPRTAIGSHLEALHALFRSPIVVDEQPYDIAVSFGVEVGSSRSLASRLGSALVAADEAEDEGIKWKYHDPARQQEAAWKLSLLSQLDKAIENGEVWLAFQPQMRLKDRKIVSAEALARWTHPEKGPISPIEFIAAAEQHDRIGALTDFVIDRAVEAIAQLRQSEPDFSVAVNLSARMLSDRTLADRVVERLTHYGVPAKALVLELTETAAMEGDGADLDLLARLRDLGVQISIDDYGTGLSTLEYLKKVPASEIKVDQSFVKSMRENRSDLIMVQSTIALAHSLDRKVVAEGVEDSQVLEQLTMMKCDIAQGYAVGRPVGIAELRRRLQRDRARNVA</sequence>
<feature type="domain" description="EAL" evidence="2">
    <location>
        <begin position="507"/>
        <end position="760"/>
    </location>
</feature>
<comment type="caution">
    <text evidence="3">The sequence shown here is derived from an EMBL/GenBank/DDBJ whole genome shotgun (WGS) entry which is preliminary data.</text>
</comment>
<feature type="transmembrane region" description="Helical" evidence="1">
    <location>
        <begin position="323"/>
        <end position="343"/>
    </location>
</feature>
<dbReference type="Proteomes" id="UP000698028">
    <property type="component" value="Unassembled WGS sequence"/>
</dbReference>
<dbReference type="EMBL" id="JAHVAH010000001">
    <property type="protein sequence ID" value="MBW0145312.1"/>
    <property type="molecule type" value="Genomic_DNA"/>
</dbReference>
<dbReference type="PANTHER" id="PTHR33121:SF71">
    <property type="entry name" value="OXYGEN SENSOR PROTEIN DOSP"/>
    <property type="match status" value="1"/>
</dbReference>
<dbReference type="SMART" id="SM00052">
    <property type="entry name" value="EAL"/>
    <property type="match status" value="1"/>
</dbReference>
<dbReference type="PANTHER" id="PTHR33121">
    <property type="entry name" value="CYCLIC DI-GMP PHOSPHODIESTERASE PDEF"/>
    <property type="match status" value="1"/>
</dbReference>
<dbReference type="Pfam" id="PF05226">
    <property type="entry name" value="CHASE2"/>
    <property type="match status" value="1"/>
</dbReference>
<reference evidence="3 4" key="1">
    <citation type="submission" date="2021-07" db="EMBL/GenBank/DDBJ databases">
        <title>The draft genome sequence of Sphingomicrobium sp. B8.</title>
        <authorList>
            <person name="Mu L."/>
        </authorList>
    </citation>
    <scope>NUCLEOTIDE SEQUENCE [LARGE SCALE GENOMIC DNA]</scope>
    <source>
        <strain evidence="3 4">B8</strain>
    </source>
</reference>
<dbReference type="RefSeq" id="WP_218633229.1">
    <property type="nucleotide sequence ID" value="NZ_JAHVAH010000001.1"/>
</dbReference>
<keyword evidence="1" id="KW-1133">Transmembrane helix</keyword>
<keyword evidence="1" id="KW-0472">Membrane</keyword>
<feature type="transmembrane region" description="Helical" evidence="1">
    <location>
        <begin position="275"/>
        <end position="293"/>
    </location>
</feature>
<dbReference type="SMART" id="SM01080">
    <property type="entry name" value="CHASE2"/>
    <property type="match status" value="1"/>
</dbReference>
<keyword evidence="4" id="KW-1185">Reference proteome</keyword>
<proteinExistence type="predicted"/>
<dbReference type="InterPro" id="IPR001633">
    <property type="entry name" value="EAL_dom"/>
</dbReference>
<dbReference type="InterPro" id="IPR007890">
    <property type="entry name" value="CHASE2"/>
</dbReference>